<organism evidence="1 2">
    <name type="scientific">Streptomyces thermoalcalitolerans</name>
    <dbReference type="NCBI Taxonomy" id="65605"/>
    <lineage>
        <taxon>Bacteria</taxon>
        <taxon>Bacillati</taxon>
        <taxon>Actinomycetota</taxon>
        <taxon>Actinomycetes</taxon>
        <taxon>Kitasatosporales</taxon>
        <taxon>Streptomycetaceae</taxon>
        <taxon>Streptomyces</taxon>
    </lineage>
</organism>
<dbReference type="Proteomes" id="UP001501005">
    <property type="component" value="Unassembled WGS sequence"/>
</dbReference>
<keyword evidence="2" id="KW-1185">Reference proteome</keyword>
<dbReference type="EMBL" id="BAAAHG010000010">
    <property type="protein sequence ID" value="GAA0909169.1"/>
    <property type="molecule type" value="Genomic_DNA"/>
</dbReference>
<evidence type="ECO:0000313" key="1">
    <source>
        <dbReference type="EMBL" id="GAA0909169.1"/>
    </source>
</evidence>
<proteinExistence type="predicted"/>
<sequence length="74" mass="7658">MDGDVARDAGPALGLAGQLVLDMAHAPSSRIRRFLQEQCHFPTVFKHAAEGSARPDTGCAGGAEDRLAQAAVAV</sequence>
<reference evidence="1 2" key="1">
    <citation type="journal article" date="2019" name="Int. J. Syst. Evol. Microbiol.">
        <title>The Global Catalogue of Microorganisms (GCM) 10K type strain sequencing project: providing services to taxonomists for standard genome sequencing and annotation.</title>
        <authorList>
            <consortium name="The Broad Institute Genomics Platform"/>
            <consortium name="The Broad Institute Genome Sequencing Center for Infectious Disease"/>
            <person name="Wu L."/>
            <person name="Ma J."/>
        </authorList>
    </citation>
    <scope>NUCLEOTIDE SEQUENCE [LARGE SCALE GENOMIC DNA]</scope>
    <source>
        <strain evidence="1 2">JCM 10673</strain>
    </source>
</reference>
<protein>
    <submittedName>
        <fullName evidence="1">Uncharacterized protein</fullName>
    </submittedName>
</protein>
<gene>
    <name evidence="1" type="ORF">GCM10009549_17160</name>
</gene>
<accession>A0ABN1NJD9</accession>
<comment type="caution">
    <text evidence="1">The sequence shown here is derived from an EMBL/GenBank/DDBJ whole genome shotgun (WGS) entry which is preliminary data.</text>
</comment>
<name>A0ABN1NJD9_9ACTN</name>
<evidence type="ECO:0000313" key="2">
    <source>
        <dbReference type="Proteomes" id="UP001501005"/>
    </source>
</evidence>